<evidence type="ECO:0000313" key="1">
    <source>
        <dbReference type="EMBL" id="KAK2104776.1"/>
    </source>
</evidence>
<comment type="caution">
    <text evidence="1">The sequence shown here is derived from an EMBL/GenBank/DDBJ whole genome shotgun (WGS) entry which is preliminary data.</text>
</comment>
<protein>
    <submittedName>
        <fullName evidence="1">Uncharacterized protein</fullName>
    </submittedName>
</protein>
<accession>A0ABQ9V6A7</accession>
<evidence type="ECO:0000313" key="2">
    <source>
        <dbReference type="Proteomes" id="UP001266305"/>
    </source>
</evidence>
<sequence>MILGPHLCPGPRAGNRAVGSAHGPWSSRGRAPEPGRILMWLNIHDQEHVATLKPIQLALGLPGSACAFHRLTCLPPADSAKPPPKVAKLNKGVAWAVVFRFAEAKQEGRTGPLPASPSTACPLIPLI</sequence>
<dbReference type="EMBL" id="JASSZA010000008">
    <property type="protein sequence ID" value="KAK2104776.1"/>
    <property type="molecule type" value="Genomic_DNA"/>
</dbReference>
<keyword evidence="2" id="KW-1185">Reference proteome</keyword>
<gene>
    <name evidence="1" type="ORF">P7K49_018632</name>
</gene>
<reference evidence="1 2" key="1">
    <citation type="submission" date="2023-05" db="EMBL/GenBank/DDBJ databases">
        <title>B98-5 Cell Line De Novo Hybrid Assembly: An Optical Mapping Approach.</title>
        <authorList>
            <person name="Kananen K."/>
            <person name="Auerbach J.A."/>
            <person name="Kautto E."/>
            <person name="Blachly J.S."/>
        </authorList>
    </citation>
    <scope>NUCLEOTIDE SEQUENCE [LARGE SCALE GENOMIC DNA]</scope>
    <source>
        <strain evidence="1">B95-8</strain>
        <tissue evidence="1">Cell line</tissue>
    </source>
</reference>
<proteinExistence type="predicted"/>
<dbReference type="Proteomes" id="UP001266305">
    <property type="component" value="Unassembled WGS sequence"/>
</dbReference>
<name>A0ABQ9V6A7_SAGOE</name>
<organism evidence="1 2">
    <name type="scientific">Saguinus oedipus</name>
    <name type="common">Cotton-top tamarin</name>
    <name type="synonym">Oedipomidas oedipus</name>
    <dbReference type="NCBI Taxonomy" id="9490"/>
    <lineage>
        <taxon>Eukaryota</taxon>
        <taxon>Metazoa</taxon>
        <taxon>Chordata</taxon>
        <taxon>Craniata</taxon>
        <taxon>Vertebrata</taxon>
        <taxon>Euteleostomi</taxon>
        <taxon>Mammalia</taxon>
        <taxon>Eutheria</taxon>
        <taxon>Euarchontoglires</taxon>
        <taxon>Primates</taxon>
        <taxon>Haplorrhini</taxon>
        <taxon>Platyrrhini</taxon>
        <taxon>Cebidae</taxon>
        <taxon>Callitrichinae</taxon>
        <taxon>Saguinus</taxon>
    </lineage>
</organism>